<keyword evidence="3" id="KW-1185">Reference proteome</keyword>
<dbReference type="AlphaFoldDB" id="A0A2T5V9R6"/>
<proteinExistence type="predicted"/>
<evidence type="ECO:0000256" key="1">
    <source>
        <dbReference type="SAM" id="MobiDB-lite"/>
    </source>
</evidence>
<protein>
    <submittedName>
        <fullName evidence="2">Uncharacterized protein</fullName>
    </submittedName>
</protein>
<dbReference type="EMBL" id="QAYG01000004">
    <property type="protein sequence ID" value="PTW60497.1"/>
    <property type="molecule type" value="Genomic_DNA"/>
</dbReference>
<evidence type="ECO:0000313" key="3">
    <source>
        <dbReference type="Proteomes" id="UP000244081"/>
    </source>
</evidence>
<organism evidence="2 3">
    <name type="scientific">Breoghania corrubedonensis</name>
    <dbReference type="NCBI Taxonomy" id="665038"/>
    <lineage>
        <taxon>Bacteria</taxon>
        <taxon>Pseudomonadati</taxon>
        <taxon>Pseudomonadota</taxon>
        <taxon>Alphaproteobacteria</taxon>
        <taxon>Hyphomicrobiales</taxon>
        <taxon>Stappiaceae</taxon>
        <taxon>Breoghania</taxon>
    </lineage>
</organism>
<gene>
    <name evidence="2" type="ORF">C8N35_104120</name>
</gene>
<sequence length="113" mass="12759">MANFYLRAVCQNRNLWGVEDFEEISIRHSKYAANRFAHEAALLNFANSSPMPFVNGIKAARERIVARTDEEGRPPESIFDFVQGITAVARDKPHQDARLDTEGKAKKLLDRAA</sequence>
<reference evidence="2 3" key="1">
    <citation type="submission" date="2018-04" db="EMBL/GenBank/DDBJ databases">
        <title>Genomic Encyclopedia of Archaeal and Bacterial Type Strains, Phase II (KMG-II): from individual species to whole genera.</title>
        <authorList>
            <person name="Goeker M."/>
        </authorList>
    </citation>
    <scope>NUCLEOTIDE SEQUENCE [LARGE SCALE GENOMIC DNA]</scope>
    <source>
        <strain evidence="2 3">DSM 23382</strain>
    </source>
</reference>
<feature type="region of interest" description="Disordered" evidence="1">
    <location>
        <begin position="92"/>
        <end position="113"/>
    </location>
</feature>
<evidence type="ECO:0000313" key="2">
    <source>
        <dbReference type="EMBL" id="PTW60497.1"/>
    </source>
</evidence>
<dbReference type="Proteomes" id="UP000244081">
    <property type="component" value="Unassembled WGS sequence"/>
</dbReference>
<accession>A0A2T5V9R6</accession>
<comment type="caution">
    <text evidence="2">The sequence shown here is derived from an EMBL/GenBank/DDBJ whole genome shotgun (WGS) entry which is preliminary data.</text>
</comment>
<name>A0A2T5V9R6_9HYPH</name>